<dbReference type="Proteomes" id="UP000009168">
    <property type="component" value="Unassembled WGS sequence"/>
</dbReference>
<dbReference type="InParanoid" id="W7XJ18"/>
<dbReference type="KEGG" id="tet:TTHERM_000294699"/>
<evidence type="ECO:0000313" key="1">
    <source>
        <dbReference type="EMBL" id="EWS75126.1"/>
    </source>
</evidence>
<dbReference type="EMBL" id="GG662740">
    <property type="protein sequence ID" value="EWS75126.1"/>
    <property type="molecule type" value="Genomic_DNA"/>
</dbReference>
<sequence>MSRLLQMQILRQKKLQQSKHFHILLRQIDRYKKKQNQICKQLRLVFQKEKQDSYNQQRNSMIESYSHKLSLILYIYFIGIELIFSQNHPFRNQNLRTNKNQI</sequence>
<dbReference type="AlphaFoldDB" id="W7XJ18"/>
<name>W7XJ18_TETTS</name>
<dbReference type="GeneID" id="24438235"/>
<proteinExistence type="predicted"/>
<gene>
    <name evidence="1" type="ORF">TTHERM_000294699</name>
</gene>
<keyword evidence="2" id="KW-1185">Reference proteome</keyword>
<evidence type="ECO:0000313" key="2">
    <source>
        <dbReference type="Proteomes" id="UP000009168"/>
    </source>
</evidence>
<organism evidence="1 2">
    <name type="scientific">Tetrahymena thermophila (strain SB210)</name>
    <dbReference type="NCBI Taxonomy" id="312017"/>
    <lineage>
        <taxon>Eukaryota</taxon>
        <taxon>Sar</taxon>
        <taxon>Alveolata</taxon>
        <taxon>Ciliophora</taxon>
        <taxon>Intramacronucleata</taxon>
        <taxon>Oligohymenophorea</taxon>
        <taxon>Hymenostomatida</taxon>
        <taxon>Tetrahymenina</taxon>
        <taxon>Tetrahymenidae</taxon>
        <taxon>Tetrahymena</taxon>
    </lineage>
</organism>
<protein>
    <submittedName>
        <fullName evidence="1">Uncharacterized protein</fullName>
    </submittedName>
</protein>
<reference evidence="2" key="1">
    <citation type="journal article" date="2006" name="PLoS Biol.">
        <title>Macronuclear genome sequence of the ciliate Tetrahymena thermophila, a model eukaryote.</title>
        <authorList>
            <person name="Eisen J.A."/>
            <person name="Coyne R.S."/>
            <person name="Wu M."/>
            <person name="Wu D."/>
            <person name="Thiagarajan M."/>
            <person name="Wortman J.R."/>
            <person name="Badger J.H."/>
            <person name="Ren Q."/>
            <person name="Amedeo P."/>
            <person name="Jones K.M."/>
            <person name="Tallon L.J."/>
            <person name="Delcher A.L."/>
            <person name="Salzberg S.L."/>
            <person name="Silva J.C."/>
            <person name="Haas B.J."/>
            <person name="Majoros W.H."/>
            <person name="Farzad M."/>
            <person name="Carlton J.M."/>
            <person name="Smith R.K. Jr."/>
            <person name="Garg J."/>
            <person name="Pearlman R.E."/>
            <person name="Karrer K.M."/>
            <person name="Sun L."/>
            <person name="Manning G."/>
            <person name="Elde N.C."/>
            <person name="Turkewitz A.P."/>
            <person name="Asai D.J."/>
            <person name="Wilkes D.E."/>
            <person name="Wang Y."/>
            <person name="Cai H."/>
            <person name="Collins K."/>
            <person name="Stewart B.A."/>
            <person name="Lee S.R."/>
            <person name="Wilamowska K."/>
            <person name="Weinberg Z."/>
            <person name="Ruzzo W.L."/>
            <person name="Wloga D."/>
            <person name="Gaertig J."/>
            <person name="Frankel J."/>
            <person name="Tsao C.-C."/>
            <person name="Gorovsky M.A."/>
            <person name="Keeling P.J."/>
            <person name="Waller R.F."/>
            <person name="Patron N.J."/>
            <person name="Cherry J.M."/>
            <person name="Stover N.A."/>
            <person name="Krieger C.J."/>
            <person name="del Toro C."/>
            <person name="Ryder H.F."/>
            <person name="Williamson S.C."/>
            <person name="Barbeau R.A."/>
            <person name="Hamilton E.P."/>
            <person name="Orias E."/>
        </authorList>
    </citation>
    <scope>NUCLEOTIDE SEQUENCE [LARGE SCALE GENOMIC DNA]</scope>
    <source>
        <strain evidence="2">SB210</strain>
    </source>
</reference>
<accession>W7XJ18</accession>
<dbReference type="RefSeq" id="XP_012652364.1">
    <property type="nucleotide sequence ID" value="XM_012796910.1"/>
</dbReference>